<reference evidence="1 2" key="1">
    <citation type="submission" date="2018-06" db="EMBL/GenBank/DDBJ databases">
        <authorList>
            <consortium name="Pathogen Informatics"/>
            <person name="Doyle S."/>
        </authorList>
    </citation>
    <scope>NUCLEOTIDE SEQUENCE [LARGE SCALE GENOMIC DNA]</scope>
    <source>
        <strain evidence="1 2">NCTC10359</strain>
    </source>
</reference>
<dbReference type="AlphaFoldDB" id="A0A378T4G2"/>
<evidence type="ECO:0000313" key="1">
    <source>
        <dbReference type="EMBL" id="STZ55702.1"/>
    </source>
</evidence>
<dbReference type="Proteomes" id="UP000254437">
    <property type="component" value="Unassembled WGS sequence"/>
</dbReference>
<sequence length="122" mass="14343">MMGEKDILSMSFFIFIECKFEFKRVRFIKLLFFYGKIKMFKKSIIPILCSSLLLLGCDNRLAHKVIAYQEEVKLSDGSFIWVDIKRHYRLAGEPFQKANYLPSIVEISWDTGFLGMVVRLVF</sequence>
<evidence type="ECO:0000313" key="2">
    <source>
        <dbReference type="Proteomes" id="UP000254437"/>
    </source>
</evidence>
<protein>
    <submittedName>
        <fullName evidence="1">Uncharacterized protein</fullName>
    </submittedName>
</protein>
<dbReference type="EMBL" id="UGQU01000001">
    <property type="protein sequence ID" value="STZ55702.1"/>
    <property type="molecule type" value="Genomic_DNA"/>
</dbReference>
<accession>A0A378T4G2</accession>
<dbReference type="STRING" id="477.A9309_12535"/>
<name>A0A378T4G2_MORLA</name>
<proteinExistence type="predicted"/>
<gene>
    <name evidence="1" type="ORF">NCTC10359_00298</name>
</gene>
<organism evidence="1 2">
    <name type="scientific">Moraxella lacunata</name>
    <dbReference type="NCBI Taxonomy" id="477"/>
    <lineage>
        <taxon>Bacteria</taxon>
        <taxon>Pseudomonadati</taxon>
        <taxon>Pseudomonadota</taxon>
        <taxon>Gammaproteobacteria</taxon>
        <taxon>Moraxellales</taxon>
        <taxon>Moraxellaceae</taxon>
        <taxon>Moraxella</taxon>
    </lineage>
</organism>